<feature type="domain" description="WIBG Mago-binding" evidence="2">
    <location>
        <begin position="23"/>
        <end position="49"/>
    </location>
</feature>
<dbReference type="InterPro" id="IPR036348">
    <property type="entry name" value="WIBG_N_sf"/>
</dbReference>
<feature type="compositionally biased region" description="Low complexity" evidence="1">
    <location>
        <begin position="81"/>
        <end position="98"/>
    </location>
</feature>
<dbReference type="OrthoDB" id="21625at2759"/>
<evidence type="ECO:0000259" key="2">
    <source>
        <dbReference type="SMART" id="SM01273"/>
    </source>
</evidence>
<gene>
    <name evidence="3" type="ORF">BS47DRAFT_1337391</name>
</gene>
<reference evidence="3" key="1">
    <citation type="journal article" date="2020" name="Nat. Commun.">
        <title>Large-scale genome sequencing of mycorrhizal fungi provides insights into the early evolution of symbiotic traits.</title>
        <authorList>
            <person name="Miyauchi S."/>
            <person name="Kiss E."/>
            <person name="Kuo A."/>
            <person name="Drula E."/>
            <person name="Kohler A."/>
            <person name="Sanchez-Garcia M."/>
            <person name="Morin E."/>
            <person name="Andreopoulos B."/>
            <person name="Barry K.W."/>
            <person name="Bonito G."/>
            <person name="Buee M."/>
            <person name="Carver A."/>
            <person name="Chen C."/>
            <person name="Cichocki N."/>
            <person name="Clum A."/>
            <person name="Culley D."/>
            <person name="Crous P.W."/>
            <person name="Fauchery L."/>
            <person name="Girlanda M."/>
            <person name="Hayes R.D."/>
            <person name="Keri Z."/>
            <person name="LaButti K."/>
            <person name="Lipzen A."/>
            <person name="Lombard V."/>
            <person name="Magnuson J."/>
            <person name="Maillard F."/>
            <person name="Murat C."/>
            <person name="Nolan M."/>
            <person name="Ohm R.A."/>
            <person name="Pangilinan J."/>
            <person name="Pereira M.F."/>
            <person name="Perotto S."/>
            <person name="Peter M."/>
            <person name="Pfister S."/>
            <person name="Riley R."/>
            <person name="Sitrit Y."/>
            <person name="Stielow J.B."/>
            <person name="Szollosi G."/>
            <person name="Zifcakova L."/>
            <person name="Stursova M."/>
            <person name="Spatafora J.W."/>
            <person name="Tedersoo L."/>
            <person name="Vaario L.M."/>
            <person name="Yamada A."/>
            <person name="Yan M."/>
            <person name="Wang P."/>
            <person name="Xu J."/>
            <person name="Bruns T."/>
            <person name="Baldrian P."/>
            <person name="Vilgalys R."/>
            <person name="Dunand C."/>
            <person name="Henrissat B."/>
            <person name="Grigoriev I.V."/>
            <person name="Hibbett D."/>
            <person name="Nagy L.G."/>
            <person name="Martin F.M."/>
        </authorList>
    </citation>
    <scope>NUCLEOTIDE SEQUENCE</scope>
    <source>
        <strain evidence="3">UP504</strain>
    </source>
</reference>
<feature type="compositionally biased region" description="Basic residues" evidence="1">
    <location>
        <begin position="108"/>
        <end position="121"/>
    </location>
</feature>
<dbReference type="SUPFAM" id="SSF101931">
    <property type="entry name" value="Pym (Within the bgcn gene intron protein, WIBG), N-terminal domain"/>
    <property type="match status" value="1"/>
</dbReference>
<dbReference type="GO" id="GO:0003723">
    <property type="term" value="F:RNA binding"/>
    <property type="evidence" value="ECO:0007669"/>
    <property type="project" value="TreeGrafter"/>
</dbReference>
<evidence type="ECO:0000256" key="1">
    <source>
        <dbReference type="SAM" id="MobiDB-lite"/>
    </source>
</evidence>
<organism evidence="3 4">
    <name type="scientific">Hydnum rufescens UP504</name>
    <dbReference type="NCBI Taxonomy" id="1448309"/>
    <lineage>
        <taxon>Eukaryota</taxon>
        <taxon>Fungi</taxon>
        <taxon>Dikarya</taxon>
        <taxon>Basidiomycota</taxon>
        <taxon>Agaricomycotina</taxon>
        <taxon>Agaricomycetes</taxon>
        <taxon>Cantharellales</taxon>
        <taxon>Hydnaceae</taxon>
        <taxon>Hydnum</taxon>
    </lineage>
</organism>
<proteinExistence type="predicted"/>
<dbReference type="Pfam" id="PF09282">
    <property type="entry name" value="Mago-bind"/>
    <property type="match status" value="1"/>
</dbReference>
<protein>
    <recommendedName>
        <fullName evidence="2">WIBG Mago-binding domain-containing protein</fullName>
    </recommendedName>
</protein>
<evidence type="ECO:0000313" key="4">
    <source>
        <dbReference type="Proteomes" id="UP000886523"/>
    </source>
</evidence>
<dbReference type="GO" id="GO:0035145">
    <property type="term" value="C:exon-exon junction complex"/>
    <property type="evidence" value="ECO:0007669"/>
    <property type="project" value="TreeGrafter"/>
</dbReference>
<comment type="caution">
    <text evidence="3">The sequence shown here is derived from an EMBL/GenBank/DDBJ whole genome shotgun (WGS) entry which is preliminary data.</text>
</comment>
<dbReference type="InterPro" id="IPR015362">
    <property type="entry name" value="WIBG_mago-bd"/>
</dbReference>
<dbReference type="PANTHER" id="PTHR22959">
    <property type="entry name" value="PYM PROTEIN"/>
    <property type="match status" value="1"/>
</dbReference>
<feature type="region of interest" description="Disordered" evidence="1">
    <location>
        <begin position="80"/>
        <end position="141"/>
    </location>
</feature>
<dbReference type="AlphaFoldDB" id="A0A9P6B7Y5"/>
<dbReference type="PANTHER" id="PTHR22959:SF0">
    <property type="entry name" value="PARTNER OF Y14 AND MAGO"/>
    <property type="match status" value="1"/>
</dbReference>
<name>A0A9P6B7Y5_9AGAM</name>
<evidence type="ECO:0000313" key="3">
    <source>
        <dbReference type="EMBL" id="KAF9519170.1"/>
    </source>
</evidence>
<dbReference type="GO" id="GO:1903259">
    <property type="term" value="P:exon-exon junction complex disassembly"/>
    <property type="evidence" value="ECO:0007669"/>
    <property type="project" value="InterPro"/>
</dbReference>
<sequence length="181" mass="20232">MPTLPPIDPERTASGIAVDPKTLERVVPQTKRPDGSVRKELKIRPGFTPQEDVNRFRGKRQAMADAMKLPPGHIVGWIPPSTESVSKSKSTSIISNSNTPLTKAALKNAKRRPSVRRRPRPMQRPGLQRTGMTKRRRIHRSPLEVRILGRTLLETGAKREGKEEEVEAEALVEKLDDLALS</sequence>
<dbReference type="EMBL" id="MU128919">
    <property type="protein sequence ID" value="KAF9519170.1"/>
    <property type="molecule type" value="Genomic_DNA"/>
</dbReference>
<dbReference type="GO" id="GO:0005737">
    <property type="term" value="C:cytoplasm"/>
    <property type="evidence" value="ECO:0007669"/>
    <property type="project" value="TreeGrafter"/>
</dbReference>
<dbReference type="InterPro" id="IPR039333">
    <property type="entry name" value="PYM1"/>
</dbReference>
<dbReference type="Proteomes" id="UP000886523">
    <property type="component" value="Unassembled WGS sequence"/>
</dbReference>
<accession>A0A9P6B7Y5</accession>
<keyword evidence="4" id="KW-1185">Reference proteome</keyword>
<dbReference type="SMART" id="SM01273">
    <property type="entry name" value="Mago-bind"/>
    <property type="match status" value="1"/>
</dbReference>